<feature type="transmembrane region" description="Helical" evidence="8">
    <location>
        <begin position="141"/>
        <end position="164"/>
    </location>
</feature>
<evidence type="ECO:0000256" key="1">
    <source>
        <dbReference type="ARBA" id="ARBA00004141"/>
    </source>
</evidence>
<evidence type="ECO:0000256" key="7">
    <source>
        <dbReference type="SAM" id="MobiDB-lite"/>
    </source>
</evidence>
<feature type="transmembrane region" description="Helical" evidence="8">
    <location>
        <begin position="83"/>
        <end position="106"/>
    </location>
</feature>
<dbReference type="EMBL" id="MAVT02000367">
    <property type="protein sequence ID" value="POS76461.1"/>
    <property type="molecule type" value="Genomic_DNA"/>
</dbReference>
<evidence type="ECO:0000256" key="2">
    <source>
        <dbReference type="ARBA" id="ARBA00022448"/>
    </source>
</evidence>
<dbReference type="SUPFAM" id="SSF103473">
    <property type="entry name" value="MFS general substrate transporter"/>
    <property type="match status" value="1"/>
</dbReference>
<feature type="transmembrane region" description="Helical" evidence="8">
    <location>
        <begin position="206"/>
        <end position="226"/>
    </location>
</feature>
<comment type="subcellular location">
    <subcellularLocation>
        <location evidence="1">Membrane</location>
        <topology evidence="1">Multi-pass membrane protein</topology>
    </subcellularLocation>
</comment>
<dbReference type="PANTHER" id="PTHR23502:SF51">
    <property type="entry name" value="QUINIDINE RESISTANCE PROTEIN 1-RELATED"/>
    <property type="match status" value="1"/>
</dbReference>
<evidence type="ECO:0000313" key="11">
    <source>
        <dbReference type="Proteomes" id="UP000094444"/>
    </source>
</evidence>
<protein>
    <recommendedName>
        <fullName evidence="9">Major facilitator superfamily (MFS) profile domain-containing protein</fullName>
    </recommendedName>
</protein>
<dbReference type="FunFam" id="1.20.1250.20:FF:000172">
    <property type="entry name" value="MFS multidrug resistance transporter"/>
    <property type="match status" value="1"/>
</dbReference>
<feature type="transmembrane region" description="Helical" evidence="8">
    <location>
        <begin position="51"/>
        <end position="71"/>
    </location>
</feature>
<keyword evidence="11" id="KW-1185">Reference proteome</keyword>
<feature type="transmembrane region" description="Helical" evidence="8">
    <location>
        <begin position="450"/>
        <end position="472"/>
    </location>
</feature>
<comment type="caution">
    <text evidence="10">The sequence shown here is derived from an EMBL/GenBank/DDBJ whole genome shotgun (WGS) entry which is preliminary data.</text>
</comment>
<accession>A0A2P5I1W6</accession>
<feature type="transmembrane region" description="Helical" evidence="8">
    <location>
        <begin position="380"/>
        <end position="407"/>
    </location>
</feature>
<proteinExistence type="predicted"/>
<evidence type="ECO:0000256" key="6">
    <source>
        <dbReference type="ARBA" id="ARBA00023180"/>
    </source>
</evidence>
<dbReference type="STRING" id="158607.A0A2P5I1W6"/>
<evidence type="ECO:0000256" key="5">
    <source>
        <dbReference type="ARBA" id="ARBA00023136"/>
    </source>
</evidence>
<dbReference type="GO" id="GO:0005886">
    <property type="term" value="C:plasma membrane"/>
    <property type="evidence" value="ECO:0007669"/>
    <property type="project" value="UniProtKB-ARBA"/>
</dbReference>
<evidence type="ECO:0000256" key="8">
    <source>
        <dbReference type="SAM" id="Phobius"/>
    </source>
</evidence>
<gene>
    <name evidence="10" type="ORF">DHEL01_v205148</name>
</gene>
<feature type="domain" description="Major facilitator superfamily (MFS) profile" evidence="9">
    <location>
        <begin position="52"/>
        <end position="477"/>
    </location>
</feature>
<dbReference type="FunFam" id="1.20.1720.10:FF:000009">
    <property type="entry name" value="MFS multidrug transporter"/>
    <property type="match status" value="1"/>
</dbReference>
<feature type="transmembrane region" description="Helical" evidence="8">
    <location>
        <begin position="275"/>
        <end position="299"/>
    </location>
</feature>
<dbReference type="Gene3D" id="1.20.1250.20">
    <property type="entry name" value="MFS general substrate transporter like domains"/>
    <property type="match status" value="1"/>
</dbReference>
<organism evidence="10 11">
    <name type="scientific">Diaporthe helianthi</name>
    <dbReference type="NCBI Taxonomy" id="158607"/>
    <lineage>
        <taxon>Eukaryota</taxon>
        <taxon>Fungi</taxon>
        <taxon>Dikarya</taxon>
        <taxon>Ascomycota</taxon>
        <taxon>Pezizomycotina</taxon>
        <taxon>Sordariomycetes</taxon>
        <taxon>Sordariomycetidae</taxon>
        <taxon>Diaporthales</taxon>
        <taxon>Diaporthaceae</taxon>
        <taxon>Diaporthe</taxon>
    </lineage>
</organism>
<dbReference type="InterPro" id="IPR020846">
    <property type="entry name" value="MFS_dom"/>
</dbReference>
<dbReference type="Pfam" id="PF07690">
    <property type="entry name" value="MFS_1"/>
    <property type="match status" value="1"/>
</dbReference>
<dbReference type="PROSITE" id="PS50850">
    <property type="entry name" value="MFS"/>
    <property type="match status" value="1"/>
</dbReference>
<dbReference type="OrthoDB" id="440553at2759"/>
<evidence type="ECO:0000256" key="4">
    <source>
        <dbReference type="ARBA" id="ARBA00022989"/>
    </source>
</evidence>
<dbReference type="GO" id="GO:0015137">
    <property type="term" value="F:citrate transmembrane transporter activity"/>
    <property type="evidence" value="ECO:0007669"/>
    <property type="project" value="UniProtKB-ARBA"/>
</dbReference>
<feature type="compositionally biased region" description="Basic and acidic residues" evidence="7">
    <location>
        <begin position="16"/>
        <end position="33"/>
    </location>
</feature>
<dbReference type="GO" id="GO:0140115">
    <property type="term" value="P:export across plasma membrane"/>
    <property type="evidence" value="ECO:0007669"/>
    <property type="project" value="UniProtKB-ARBA"/>
</dbReference>
<evidence type="ECO:0000313" key="10">
    <source>
        <dbReference type="EMBL" id="POS76461.1"/>
    </source>
</evidence>
<keyword evidence="6" id="KW-0325">Glycoprotein</keyword>
<dbReference type="InterPro" id="IPR036259">
    <property type="entry name" value="MFS_trans_sf"/>
</dbReference>
<dbReference type="InterPro" id="IPR011701">
    <property type="entry name" value="MFS"/>
</dbReference>
<sequence length="488" mass="52890">METDSPNHSTKMAATVEEKQSESDQAPDNERQNEPSSQRPYTAFTKGQKRFISLVASFAAMFSTLMSYIYYPALVPMARSLGVSVSLINLTVTSYLIVAAIAPAFMGDMADQAGRRPIYILMFTLLIGANIGMALQDSYAALFVLRMLQSAGSSGLTSVAYGVIADITVAGERGGFVGTMLVATDFAVSLGPVIGGVIAQEAGWRWIFWFLVILTGSHFLIVLLFLPETQRNIVGDGSGKAKGVYWSFFSTLQKHDKEGPSTHIVKPMRHYPNPFACLPILANKQSLIVILLYSITYAVKMTLQASLGAQCVEIYQLNYLNAGLIYLPSGVSGGVGAFCTGRFLNYYYRRTVKKLSDGNGRSFNGHEPDFPIEETRLKGAYVLILHISVMIIMQFLTGVTTASLFAMTGTLLTDLNMQRSATASAAMSIVRCLGAGAAVAAVQPLADAIGLGWCFAIYAILLLIELPLAWLIQKNGMKWRSESTTGDS</sequence>
<reference evidence="10" key="1">
    <citation type="submission" date="2017-09" db="EMBL/GenBank/DDBJ databases">
        <title>Polyketide synthases of a Diaporthe helianthi virulent isolate.</title>
        <authorList>
            <person name="Baroncelli R."/>
        </authorList>
    </citation>
    <scope>NUCLEOTIDE SEQUENCE [LARGE SCALE GENOMIC DNA]</scope>
    <source>
        <strain evidence="10">7/96</strain>
    </source>
</reference>
<name>A0A2P5I1W6_DIAHE</name>
<dbReference type="PANTHER" id="PTHR23502">
    <property type="entry name" value="MAJOR FACILITATOR SUPERFAMILY"/>
    <property type="match status" value="1"/>
</dbReference>
<feature type="region of interest" description="Disordered" evidence="7">
    <location>
        <begin position="1"/>
        <end position="41"/>
    </location>
</feature>
<feature type="compositionally biased region" description="Polar residues" evidence="7">
    <location>
        <begin position="1"/>
        <end position="12"/>
    </location>
</feature>
<keyword evidence="5 8" id="KW-0472">Membrane</keyword>
<keyword evidence="4 8" id="KW-1133">Transmembrane helix</keyword>
<keyword evidence="2" id="KW-0813">Transport</keyword>
<feature type="transmembrane region" description="Helical" evidence="8">
    <location>
        <begin position="118"/>
        <end position="135"/>
    </location>
</feature>
<dbReference type="InParanoid" id="A0A2P5I1W6"/>
<dbReference type="AlphaFoldDB" id="A0A2P5I1W6"/>
<evidence type="ECO:0000259" key="9">
    <source>
        <dbReference type="PROSITE" id="PS50850"/>
    </source>
</evidence>
<feature type="transmembrane region" description="Helical" evidence="8">
    <location>
        <begin position="176"/>
        <end position="200"/>
    </location>
</feature>
<feature type="transmembrane region" description="Helical" evidence="8">
    <location>
        <begin position="319"/>
        <end position="344"/>
    </location>
</feature>
<evidence type="ECO:0000256" key="3">
    <source>
        <dbReference type="ARBA" id="ARBA00022692"/>
    </source>
</evidence>
<keyword evidence="3 8" id="KW-0812">Transmembrane</keyword>
<dbReference type="Proteomes" id="UP000094444">
    <property type="component" value="Unassembled WGS sequence"/>
</dbReference>